<sequence>MAWRRRTVKTQGEAANDAGGTPLSYRPLTRRMVVAGIGAAALVRSPRAEAAEPPHEAFTELLQRYVVAGGDGLNRVRYARFREEGRAALDRYVESLAGVAASRLPRDEAFAYWVNLYNAVTLQVVLAHYPVASIRDIDLGGGFFSRGPWRKDLVRVEGRDLSLDDIEHEILRKRWREPRVHYAVNCASIGCPNLARRAYRARDLERMLDEGARAFINHPRGVEPKAEGLRVSRIYSWFDEDFGSERDLRRHWRSHAEAGLAARLDANPPVIGYDYDWRLNDAR</sequence>
<dbReference type="PANTHER" id="PTHR46361">
    <property type="entry name" value="ELECTRON CARRIER/ PROTEIN DISULFIDE OXIDOREDUCTASE"/>
    <property type="match status" value="1"/>
</dbReference>
<keyword evidence="4" id="KW-1185">Reference proteome</keyword>
<evidence type="ECO:0000256" key="1">
    <source>
        <dbReference type="SAM" id="MobiDB-lite"/>
    </source>
</evidence>
<evidence type="ECO:0000313" key="4">
    <source>
        <dbReference type="Proteomes" id="UP000219331"/>
    </source>
</evidence>
<evidence type="ECO:0000259" key="2">
    <source>
        <dbReference type="Pfam" id="PF04784"/>
    </source>
</evidence>
<proteinExistence type="predicted"/>
<dbReference type="EMBL" id="OBML01000009">
    <property type="protein sequence ID" value="SOC17784.1"/>
    <property type="molecule type" value="Genomic_DNA"/>
</dbReference>
<organism evidence="3 4">
    <name type="scientific">Stappia indica</name>
    <dbReference type="NCBI Taxonomy" id="538381"/>
    <lineage>
        <taxon>Bacteria</taxon>
        <taxon>Pseudomonadati</taxon>
        <taxon>Pseudomonadota</taxon>
        <taxon>Alphaproteobacteria</taxon>
        <taxon>Hyphomicrobiales</taxon>
        <taxon>Stappiaceae</taxon>
        <taxon>Stappia</taxon>
    </lineage>
</organism>
<dbReference type="AlphaFoldDB" id="A0A285T8W3"/>
<dbReference type="STRING" id="538381.GCA_001696535_02363"/>
<dbReference type="Proteomes" id="UP000219331">
    <property type="component" value="Unassembled WGS sequence"/>
</dbReference>
<name>A0A285T8W3_9HYPH</name>
<dbReference type="Pfam" id="PF04784">
    <property type="entry name" value="DUF547"/>
    <property type="match status" value="1"/>
</dbReference>
<reference evidence="3 4" key="1">
    <citation type="submission" date="2017-08" db="EMBL/GenBank/DDBJ databases">
        <authorList>
            <person name="de Groot N.N."/>
        </authorList>
    </citation>
    <scope>NUCLEOTIDE SEQUENCE [LARGE SCALE GENOMIC DNA]</scope>
    <source>
        <strain evidence="3 4">USBA 352</strain>
    </source>
</reference>
<dbReference type="RefSeq" id="WP_097175659.1">
    <property type="nucleotide sequence ID" value="NZ_OBML01000009.1"/>
</dbReference>
<dbReference type="PANTHER" id="PTHR46361:SF3">
    <property type="entry name" value="ELECTRON CARRIER_ PROTEIN DISULFIDE OXIDOREDUCTASE"/>
    <property type="match status" value="1"/>
</dbReference>
<gene>
    <name evidence="3" type="ORF">SAMN05421512_10983</name>
</gene>
<evidence type="ECO:0000313" key="3">
    <source>
        <dbReference type="EMBL" id="SOC17784.1"/>
    </source>
</evidence>
<accession>A0A285T8W3</accession>
<dbReference type="OrthoDB" id="526867at2"/>
<feature type="region of interest" description="Disordered" evidence="1">
    <location>
        <begin position="1"/>
        <end position="21"/>
    </location>
</feature>
<feature type="domain" description="DUF547" evidence="2">
    <location>
        <begin position="102"/>
        <end position="216"/>
    </location>
</feature>
<dbReference type="InterPro" id="IPR006869">
    <property type="entry name" value="DUF547"/>
</dbReference>
<protein>
    <recommendedName>
        <fullName evidence="2">DUF547 domain-containing protein</fullName>
    </recommendedName>
</protein>